<dbReference type="EMBL" id="JAOPHQ010001135">
    <property type="protein sequence ID" value="KAK0152208.1"/>
    <property type="molecule type" value="Genomic_DNA"/>
</dbReference>
<gene>
    <name evidence="1" type="ORF">N1851_006395</name>
</gene>
<evidence type="ECO:0000313" key="1">
    <source>
        <dbReference type="EMBL" id="KAK0152208.1"/>
    </source>
</evidence>
<keyword evidence="2" id="KW-1185">Reference proteome</keyword>
<organism evidence="1 2">
    <name type="scientific">Merluccius polli</name>
    <name type="common">Benguela hake</name>
    <name type="synonym">Merluccius cadenati</name>
    <dbReference type="NCBI Taxonomy" id="89951"/>
    <lineage>
        <taxon>Eukaryota</taxon>
        <taxon>Metazoa</taxon>
        <taxon>Chordata</taxon>
        <taxon>Craniata</taxon>
        <taxon>Vertebrata</taxon>
        <taxon>Euteleostomi</taxon>
        <taxon>Actinopterygii</taxon>
        <taxon>Neopterygii</taxon>
        <taxon>Teleostei</taxon>
        <taxon>Neoteleostei</taxon>
        <taxon>Acanthomorphata</taxon>
        <taxon>Zeiogadaria</taxon>
        <taxon>Gadariae</taxon>
        <taxon>Gadiformes</taxon>
        <taxon>Gadoidei</taxon>
        <taxon>Merlucciidae</taxon>
        <taxon>Merluccius</taxon>
    </lineage>
</organism>
<evidence type="ECO:0000313" key="2">
    <source>
        <dbReference type="Proteomes" id="UP001174136"/>
    </source>
</evidence>
<protein>
    <submittedName>
        <fullName evidence="1">Uncharacterized protein</fullName>
    </submittedName>
</protein>
<dbReference type="AlphaFoldDB" id="A0AA47P9G3"/>
<dbReference type="Proteomes" id="UP001174136">
    <property type="component" value="Unassembled WGS sequence"/>
</dbReference>
<accession>A0AA47P9G3</accession>
<comment type="caution">
    <text evidence="1">The sequence shown here is derived from an EMBL/GenBank/DDBJ whole genome shotgun (WGS) entry which is preliminary data.</text>
</comment>
<name>A0AA47P9G3_MERPO</name>
<proteinExistence type="predicted"/>
<sequence>MWVFNQQLSLVANREYCGHLNGYFVLPPQFSHLSQHHGPRILGATPPGPFEVVEADNDMSRSAIRCFSQLHLSHLEALASDPWVYTTLSQHYNLQF</sequence>
<reference evidence="1" key="1">
    <citation type="journal article" date="2023" name="Front. Mar. Sci.">
        <title>A new Merluccius polli reference genome to investigate the effects of global change in West African waters.</title>
        <authorList>
            <person name="Mateo J.L."/>
            <person name="Blanco-Fernandez C."/>
            <person name="Garcia-Vazquez E."/>
            <person name="Machado-Schiaffino G."/>
        </authorList>
    </citation>
    <scope>NUCLEOTIDE SEQUENCE</scope>
    <source>
        <strain evidence="1">C29</strain>
        <tissue evidence="1">Fin</tissue>
    </source>
</reference>